<dbReference type="InterPro" id="IPR044691">
    <property type="entry name" value="DCC1_Trx"/>
</dbReference>
<proteinExistence type="predicted"/>
<evidence type="ECO:0000313" key="2">
    <source>
        <dbReference type="Proteomes" id="UP001596086"/>
    </source>
</evidence>
<dbReference type="InterPro" id="IPR007263">
    <property type="entry name" value="DCC1-like"/>
</dbReference>
<protein>
    <submittedName>
        <fullName evidence="1">Thiol-disulfide oxidoreductase DCC family protein</fullName>
    </submittedName>
</protein>
<sequence length="139" mass="15283">MSAALTLYFDGLCPFCAHSMRRLKTWDAAGRLAFVDIAAAGFDPSPLGVDMAALNREVHGLTREGEVLAGIDTMLAAYTLAGRGWLVWPLRVRLLRPALAASYRWFARHRYAISKRLGYRLPAACDGVSCAIGNPFLKR</sequence>
<keyword evidence="2" id="KW-1185">Reference proteome</keyword>
<dbReference type="Proteomes" id="UP001596086">
    <property type="component" value="Unassembled WGS sequence"/>
</dbReference>
<accession>A0ABW0RVT8</accession>
<evidence type="ECO:0000313" key="1">
    <source>
        <dbReference type="EMBL" id="MFC5547538.1"/>
    </source>
</evidence>
<comment type="caution">
    <text evidence="1">The sequence shown here is derived from an EMBL/GenBank/DDBJ whole genome shotgun (WGS) entry which is preliminary data.</text>
</comment>
<gene>
    <name evidence="1" type="ORF">ACFPO9_03295</name>
</gene>
<dbReference type="Pfam" id="PF04134">
    <property type="entry name" value="DCC1-like"/>
    <property type="match status" value="1"/>
</dbReference>
<name>A0ABW0RVT8_9BURK</name>
<dbReference type="PANTHER" id="PTHR34290">
    <property type="entry name" value="SI:CH73-390P7.2"/>
    <property type="match status" value="1"/>
</dbReference>
<reference evidence="2" key="1">
    <citation type="journal article" date="2019" name="Int. J. Syst. Evol. Microbiol.">
        <title>The Global Catalogue of Microorganisms (GCM) 10K type strain sequencing project: providing services to taxonomists for standard genome sequencing and annotation.</title>
        <authorList>
            <consortium name="The Broad Institute Genomics Platform"/>
            <consortium name="The Broad Institute Genome Sequencing Center for Infectious Disease"/>
            <person name="Wu L."/>
            <person name="Ma J."/>
        </authorList>
    </citation>
    <scope>NUCLEOTIDE SEQUENCE [LARGE SCALE GENOMIC DNA]</scope>
    <source>
        <strain evidence="2">CGMCC 4.5798</strain>
    </source>
</reference>
<dbReference type="EMBL" id="JBHSMZ010000001">
    <property type="protein sequence ID" value="MFC5547538.1"/>
    <property type="molecule type" value="Genomic_DNA"/>
</dbReference>
<dbReference type="RefSeq" id="WP_379767002.1">
    <property type="nucleotide sequence ID" value="NZ_JBHSMZ010000001.1"/>
</dbReference>
<dbReference type="PANTHER" id="PTHR34290:SF2">
    <property type="entry name" value="OS04G0668800 PROTEIN"/>
    <property type="match status" value="1"/>
</dbReference>
<organism evidence="1 2">
    <name type="scientific">Massilia aerilata</name>
    <dbReference type="NCBI Taxonomy" id="453817"/>
    <lineage>
        <taxon>Bacteria</taxon>
        <taxon>Pseudomonadati</taxon>
        <taxon>Pseudomonadota</taxon>
        <taxon>Betaproteobacteria</taxon>
        <taxon>Burkholderiales</taxon>
        <taxon>Oxalobacteraceae</taxon>
        <taxon>Telluria group</taxon>
        <taxon>Massilia</taxon>
    </lineage>
</organism>